<feature type="transmembrane region" description="Helical" evidence="1">
    <location>
        <begin position="123"/>
        <end position="145"/>
    </location>
</feature>
<dbReference type="OrthoDB" id="327433at2759"/>
<keyword evidence="1" id="KW-0812">Transmembrane</keyword>
<dbReference type="EMBL" id="RRYP01001235">
    <property type="protein sequence ID" value="TNV86216.1"/>
    <property type="molecule type" value="Genomic_DNA"/>
</dbReference>
<evidence type="ECO:0000313" key="3">
    <source>
        <dbReference type="EMBL" id="TNV86216.1"/>
    </source>
</evidence>
<dbReference type="Proteomes" id="UP000785679">
    <property type="component" value="Unassembled WGS sequence"/>
</dbReference>
<feature type="transmembrane region" description="Helical" evidence="1">
    <location>
        <begin position="78"/>
        <end position="102"/>
    </location>
</feature>
<feature type="transmembrane region" description="Helical" evidence="1">
    <location>
        <begin position="214"/>
        <end position="236"/>
    </location>
</feature>
<organism evidence="3 4">
    <name type="scientific">Halteria grandinella</name>
    <dbReference type="NCBI Taxonomy" id="5974"/>
    <lineage>
        <taxon>Eukaryota</taxon>
        <taxon>Sar</taxon>
        <taxon>Alveolata</taxon>
        <taxon>Ciliophora</taxon>
        <taxon>Intramacronucleata</taxon>
        <taxon>Spirotrichea</taxon>
        <taxon>Stichotrichia</taxon>
        <taxon>Sporadotrichida</taxon>
        <taxon>Halteriidae</taxon>
        <taxon>Halteria</taxon>
    </lineage>
</organism>
<feature type="transmembrane region" description="Helical" evidence="1">
    <location>
        <begin position="182"/>
        <end position="202"/>
    </location>
</feature>
<keyword evidence="4" id="KW-1185">Reference proteome</keyword>
<evidence type="ECO:0008006" key="5">
    <source>
        <dbReference type="Google" id="ProtNLM"/>
    </source>
</evidence>
<proteinExistence type="predicted"/>
<accession>A0A8J8P631</accession>
<keyword evidence="1" id="KW-1133">Transmembrane helix</keyword>
<protein>
    <recommendedName>
        <fullName evidence="5">TRP C-terminal domain-containing protein</fullName>
    </recommendedName>
</protein>
<keyword evidence="1" id="KW-0472">Membrane</keyword>
<evidence type="ECO:0000256" key="2">
    <source>
        <dbReference type="SAM" id="SignalP"/>
    </source>
</evidence>
<evidence type="ECO:0000256" key="1">
    <source>
        <dbReference type="SAM" id="Phobius"/>
    </source>
</evidence>
<name>A0A8J8P631_HALGN</name>
<evidence type="ECO:0000313" key="4">
    <source>
        <dbReference type="Proteomes" id="UP000785679"/>
    </source>
</evidence>
<keyword evidence="2" id="KW-0732">Signal</keyword>
<dbReference type="AlphaFoldDB" id="A0A8J8P631"/>
<sequence length="281" mass="32044">MIMQILLLMLTGLMSLLSSVSFRAEKLFEFLQKRLIWGGTIRFILQQFQPLIFSSLINIRSQSLVDLKPSTIATRFNFYLSVLIFTGTLLSVVIFYGIIFRGKGGEQRFSTLIDGLKSNTSGFAAYWTVWTLVKWSFMCFILILLTDYPAQQLQTLTLLSAFSTILQIRLQPMESRIENMMCTFNELMATIYLYTLIGLATADDDIALRENLGLTLISILLLALSANILKVLIMIICEIMKKIRRQCQQNGRVTILRQHSRKYASTVPHTQEEAKSEGNVK</sequence>
<feature type="chain" id="PRO_5035230060" description="TRP C-terminal domain-containing protein" evidence="2">
    <location>
        <begin position="20"/>
        <end position="281"/>
    </location>
</feature>
<comment type="caution">
    <text evidence="3">The sequence shown here is derived from an EMBL/GenBank/DDBJ whole genome shotgun (WGS) entry which is preliminary data.</text>
</comment>
<reference evidence="3" key="1">
    <citation type="submission" date="2019-06" db="EMBL/GenBank/DDBJ databases">
        <authorList>
            <person name="Zheng W."/>
        </authorList>
    </citation>
    <scope>NUCLEOTIDE SEQUENCE</scope>
    <source>
        <strain evidence="3">QDHG01</strain>
    </source>
</reference>
<feature type="signal peptide" evidence="2">
    <location>
        <begin position="1"/>
        <end position="19"/>
    </location>
</feature>
<gene>
    <name evidence="3" type="ORF">FGO68_gene12400</name>
</gene>